<dbReference type="GO" id="GO:0004141">
    <property type="term" value="F:dethiobiotin synthase activity"/>
    <property type="evidence" value="ECO:0007669"/>
    <property type="project" value="TreeGrafter"/>
</dbReference>
<organism evidence="11 12">
    <name type="scientific">Methyloceanibacter caenitepidi</name>
    <dbReference type="NCBI Taxonomy" id="1384459"/>
    <lineage>
        <taxon>Bacteria</taxon>
        <taxon>Pseudomonadati</taxon>
        <taxon>Pseudomonadota</taxon>
        <taxon>Alphaproteobacteria</taxon>
        <taxon>Hyphomicrobiales</taxon>
        <taxon>Hyphomicrobiaceae</taxon>
        <taxon>Methyloceanibacter</taxon>
    </lineage>
</organism>
<feature type="modified residue" description="N6-(pyridoxal phosphate)lysine" evidence="10">
    <location>
        <position position="288"/>
    </location>
</feature>
<evidence type="ECO:0000256" key="7">
    <source>
        <dbReference type="ARBA" id="ARBA00022756"/>
    </source>
</evidence>
<keyword evidence="10" id="KW-0963">Cytoplasm</keyword>
<dbReference type="GO" id="GO:0004015">
    <property type="term" value="F:adenosylmethionine-8-amino-7-oxononanoate transaminase activity"/>
    <property type="evidence" value="ECO:0007669"/>
    <property type="project" value="UniProtKB-UniRule"/>
</dbReference>
<evidence type="ECO:0000313" key="11">
    <source>
        <dbReference type="EMBL" id="BAQ17092.1"/>
    </source>
</evidence>
<dbReference type="GO" id="GO:0006526">
    <property type="term" value="P:L-arginine biosynthetic process"/>
    <property type="evidence" value="ECO:0007669"/>
    <property type="project" value="UniProtKB-KW"/>
</dbReference>
<reference evidence="11 12" key="1">
    <citation type="submission" date="2014-09" db="EMBL/GenBank/DDBJ databases">
        <title>Genome sequencing of Methyloceanibacter caenitepidi Gela4.</title>
        <authorList>
            <person name="Takeuchi M."/>
            <person name="Susumu S."/>
            <person name="Kamagata Y."/>
            <person name="Oshima K."/>
            <person name="Hattori M."/>
            <person name="Iwasaki W."/>
        </authorList>
    </citation>
    <scope>NUCLEOTIDE SEQUENCE [LARGE SCALE GENOMIC DNA]</scope>
    <source>
        <strain evidence="11 12">Gela4</strain>
    </source>
</reference>
<comment type="subunit">
    <text evidence="10">Homodimer.</text>
</comment>
<dbReference type="NCBIfam" id="NF004624">
    <property type="entry name" value="PRK05964.1"/>
    <property type="match status" value="1"/>
</dbReference>
<feature type="binding site" evidence="10">
    <location>
        <position position="411"/>
    </location>
    <ligand>
        <name>substrate</name>
    </ligand>
</feature>
<comment type="pathway">
    <text evidence="2 10">Cofactor biosynthesis; biotin biosynthesis; 7,8-diaminononanoate from 8-amino-7-oxononanoate (SAM route): step 1/1.</text>
</comment>
<comment type="cofactor">
    <cofactor evidence="1 10">
        <name>pyridoxal 5'-phosphate</name>
        <dbReference type="ChEBI" id="CHEBI:597326"/>
    </cofactor>
</comment>
<dbReference type="KEGG" id="mcg:GL4_1638"/>
<dbReference type="HOGENOM" id="CLU_016922_4_3_5"/>
<feature type="binding site" evidence="10">
    <location>
        <position position="63"/>
    </location>
    <ligand>
        <name>substrate</name>
    </ligand>
</feature>
<dbReference type="GO" id="GO:0005737">
    <property type="term" value="C:cytoplasm"/>
    <property type="evidence" value="ECO:0007669"/>
    <property type="project" value="UniProtKB-SubCell"/>
</dbReference>
<comment type="subcellular location">
    <subcellularLocation>
        <location evidence="10">Cytoplasm</location>
    </subcellularLocation>
</comment>
<feature type="site" description="Participates in the substrate recognition with KAPA and in a stacking interaction with the adenine ring of SAM" evidence="10">
    <location>
        <position position="28"/>
    </location>
</feature>
<dbReference type="UniPathway" id="UPA00078">
    <property type="reaction ID" value="UER00160"/>
</dbReference>
<keyword evidence="5 10" id="KW-0808">Transferase</keyword>
<dbReference type="EC" id="2.6.1.62" evidence="10"/>
<keyword evidence="7 10" id="KW-0093">Biotin biosynthesis</keyword>
<proteinExistence type="inferred from homology"/>
<dbReference type="STRING" id="1384459.GL4_1638"/>
<dbReference type="InterPro" id="IPR005814">
    <property type="entry name" value="Aminotrans_3"/>
</dbReference>
<evidence type="ECO:0000256" key="8">
    <source>
        <dbReference type="ARBA" id="ARBA00022898"/>
    </source>
</evidence>
<accession>A0A0A8K3H6</accession>
<name>A0A0A8K3H6_9HYPH</name>
<keyword evidence="8 10" id="KW-0663">Pyridoxal phosphate</keyword>
<dbReference type="FunFam" id="3.40.640.10:FF:000004">
    <property type="entry name" value="Acetylornithine aminotransferase"/>
    <property type="match status" value="1"/>
</dbReference>
<dbReference type="Proteomes" id="UP000031643">
    <property type="component" value="Chromosome"/>
</dbReference>
<dbReference type="EMBL" id="AP014648">
    <property type="protein sequence ID" value="BAQ17092.1"/>
    <property type="molecule type" value="Genomic_DNA"/>
</dbReference>
<feature type="binding site" evidence="10">
    <location>
        <position position="155"/>
    </location>
    <ligand>
        <name>substrate</name>
    </ligand>
</feature>
<dbReference type="PROSITE" id="PS00600">
    <property type="entry name" value="AA_TRANSFER_CLASS_3"/>
    <property type="match status" value="1"/>
</dbReference>
<keyword evidence="6 10" id="KW-0949">S-adenosyl-L-methionine</keyword>
<gene>
    <name evidence="10" type="primary">bioA</name>
    <name evidence="11" type="ORF">GL4_1638</name>
</gene>
<dbReference type="InterPro" id="IPR015421">
    <property type="entry name" value="PyrdxlP-dep_Trfase_major"/>
</dbReference>
<dbReference type="Gene3D" id="3.40.640.10">
    <property type="entry name" value="Type I PLP-dependent aspartate aminotransferase-like (Major domain)"/>
    <property type="match status" value="1"/>
</dbReference>
<dbReference type="AlphaFoldDB" id="A0A0A8K3H6"/>
<evidence type="ECO:0000313" key="12">
    <source>
        <dbReference type="Proteomes" id="UP000031643"/>
    </source>
</evidence>
<comment type="similarity">
    <text evidence="10">Belongs to the class-III pyridoxal-phosphate-dependent aminotransferase family. BioA subfamily.</text>
</comment>
<feature type="binding site" evidence="10">
    <location>
        <position position="259"/>
    </location>
    <ligand>
        <name>pyridoxal 5'-phosphate</name>
        <dbReference type="ChEBI" id="CHEBI:597326"/>
    </ligand>
</feature>
<dbReference type="SUPFAM" id="SSF53383">
    <property type="entry name" value="PLP-dependent transferases"/>
    <property type="match status" value="1"/>
</dbReference>
<evidence type="ECO:0000256" key="10">
    <source>
        <dbReference type="HAMAP-Rule" id="MF_00834"/>
    </source>
</evidence>
<protein>
    <recommendedName>
        <fullName evidence="10">Adenosylmethionine-8-amino-7-oxononanoate aminotransferase</fullName>
        <ecNumber evidence="10">2.6.1.62</ecNumber>
    </recommendedName>
    <alternativeName>
        <fullName evidence="10">7,8-diamino-pelargonic acid aminotransferase</fullName>
        <shortName evidence="10">DAPA AT</shortName>
        <shortName evidence="10">DAPA aminotransferase</shortName>
    </alternativeName>
    <alternativeName>
        <fullName evidence="10">7,8-diaminononanoate synthase</fullName>
        <shortName evidence="10">DANS</shortName>
    </alternativeName>
    <alternativeName>
        <fullName evidence="10">Diaminopelargonic acid synthase</fullName>
    </alternativeName>
</protein>
<dbReference type="RefSeq" id="WP_045366452.1">
    <property type="nucleotide sequence ID" value="NZ_AP014648.1"/>
</dbReference>
<dbReference type="GO" id="GO:0030170">
    <property type="term" value="F:pyridoxal phosphate binding"/>
    <property type="evidence" value="ECO:0007669"/>
    <property type="project" value="UniProtKB-UniRule"/>
</dbReference>
<comment type="function">
    <text evidence="10">Catalyzes the transfer of the alpha-amino group from S-adenosyl-L-methionine (SAM) to 7-keto-8-aminopelargonic acid (KAPA) to form 7,8-diaminopelargonic acid (DAPA). It is the only aminotransferase known to utilize SAM as an amino donor.</text>
</comment>
<dbReference type="InterPro" id="IPR049704">
    <property type="entry name" value="Aminotrans_3_PPA_site"/>
</dbReference>
<dbReference type="PANTHER" id="PTHR42684:SF3">
    <property type="entry name" value="ADENOSYLMETHIONINE-8-AMINO-7-OXONONANOATE AMINOTRANSFERASE"/>
    <property type="match status" value="1"/>
</dbReference>
<evidence type="ECO:0000256" key="3">
    <source>
        <dbReference type="ARBA" id="ARBA00022571"/>
    </source>
</evidence>
<evidence type="ECO:0000256" key="6">
    <source>
        <dbReference type="ARBA" id="ARBA00022691"/>
    </source>
</evidence>
<comment type="catalytic activity">
    <reaction evidence="9 10">
        <text>(8S)-8-amino-7-oxononanoate + S-adenosyl-L-methionine = S-adenosyl-4-methylsulfanyl-2-oxobutanoate + (7R,8S)-7,8-diammoniononanoate</text>
        <dbReference type="Rhea" id="RHEA:16861"/>
        <dbReference type="ChEBI" id="CHEBI:16490"/>
        <dbReference type="ChEBI" id="CHEBI:59789"/>
        <dbReference type="ChEBI" id="CHEBI:149468"/>
        <dbReference type="ChEBI" id="CHEBI:149469"/>
        <dbReference type="EC" id="2.6.1.62"/>
    </reaction>
</comment>
<dbReference type="InterPro" id="IPR015422">
    <property type="entry name" value="PyrdxlP-dep_Trfase_small"/>
</dbReference>
<dbReference type="GO" id="GO:0009102">
    <property type="term" value="P:biotin biosynthetic process"/>
    <property type="evidence" value="ECO:0007669"/>
    <property type="project" value="UniProtKB-UniRule"/>
</dbReference>
<dbReference type="InterPro" id="IPR015424">
    <property type="entry name" value="PyrdxlP-dep_Trfase"/>
</dbReference>
<keyword evidence="4 10" id="KW-0032">Aminotransferase</keyword>
<feature type="binding site" evidence="10">
    <location>
        <position position="288"/>
    </location>
    <ligand>
        <name>substrate</name>
    </ligand>
</feature>
<keyword evidence="12" id="KW-1185">Reference proteome</keyword>
<dbReference type="OrthoDB" id="9801834at2"/>
<evidence type="ECO:0000256" key="5">
    <source>
        <dbReference type="ARBA" id="ARBA00022679"/>
    </source>
</evidence>
<keyword evidence="3" id="KW-0055">Arginine biosynthesis</keyword>
<dbReference type="PANTHER" id="PTHR42684">
    <property type="entry name" value="ADENOSYLMETHIONINE-8-AMINO-7-OXONONANOATE AMINOTRANSFERASE"/>
    <property type="match status" value="1"/>
</dbReference>
<evidence type="ECO:0000256" key="2">
    <source>
        <dbReference type="ARBA" id="ARBA00005063"/>
    </source>
</evidence>
<evidence type="ECO:0000256" key="1">
    <source>
        <dbReference type="ARBA" id="ARBA00001933"/>
    </source>
</evidence>
<evidence type="ECO:0000256" key="9">
    <source>
        <dbReference type="ARBA" id="ARBA00048449"/>
    </source>
</evidence>
<sequence length="449" mass="48969">MNEHSNLQGSQSAEEIIALDKRHVWHPYTQHGVEVEPPVIARAKGASLFDADGREILDMISSWWTCTHGHAHPKINAALARQADTLEHIMFAGFTHAPAVNLAKALSDLLPDDLNRVFFTDDGSTAVETAIKVAYKSWVNRGQTRRTLVAFDGGYHGDTLGAMSVGRSSQMFGAFKDLMCDVRVVPYPATFEGDDAVEEREAGALSALEALLADHKQDIAALIIEPMMQGAAGLRMCRPSFLKRMVAMARAANVLVIFDEVATGFGRTGKLFAMEHADVTPDIVCLSKGLTGGYMALAATVVRDRLFDIFLGHDFDRALPHGHSFTGNPLACAVALASLGLFEEEQTMARITQINARHRTVLDVLAARPDVMRPRTLGSALAFDFGNDTQYQSDASLKLRAWYLANGLNIRPIGSTVYLMPPYCITDDELARAYATMIEGMDRLASGSL</sequence>
<dbReference type="HAMAP" id="MF_00834">
    <property type="entry name" value="BioA"/>
    <property type="match status" value="1"/>
</dbReference>
<feature type="binding site" evidence="10">
    <location>
        <position position="322"/>
    </location>
    <ligand>
        <name>substrate</name>
    </ligand>
</feature>
<feature type="binding site" evidence="10">
    <location>
        <begin position="323"/>
        <end position="324"/>
    </location>
    <ligand>
        <name>pyridoxal 5'-phosphate</name>
        <dbReference type="ChEBI" id="CHEBI:597326"/>
    </ligand>
</feature>
<dbReference type="NCBIfam" id="TIGR00508">
    <property type="entry name" value="bioA"/>
    <property type="match status" value="1"/>
</dbReference>
<keyword evidence="3" id="KW-0028">Amino-acid biosynthesis</keyword>
<dbReference type="Pfam" id="PF00202">
    <property type="entry name" value="Aminotran_3"/>
    <property type="match status" value="1"/>
</dbReference>
<dbReference type="InterPro" id="IPR005815">
    <property type="entry name" value="BioA"/>
</dbReference>
<evidence type="ECO:0000256" key="4">
    <source>
        <dbReference type="ARBA" id="ARBA00022576"/>
    </source>
</evidence>
<feature type="binding site" evidence="10">
    <location>
        <begin position="123"/>
        <end position="124"/>
    </location>
    <ligand>
        <name>pyridoxal 5'-phosphate</name>
        <dbReference type="ChEBI" id="CHEBI:597326"/>
    </ligand>
</feature>
<dbReference type="Gene3D" id="3.90.1150.10">
    <property type="entry name" value="Aspartate Aminotransferase, domain 1"/>
    <property type="match status" value="1"/>
</dbReference>
<dbReference type="CDD" id="cd00610">
    <property type="entry name" value="OAT_like"/>
    <property type="match status" value="1"/>
</dbReference>